<dbReference type="Gene3D" id="3.30.70.870">
    <property type="entry name" value="Elongation Factor G (Translational Gtpase), domain 3"/>
    <property type="match status" value="1"/>
</dbReference>
<dbReference type="InterPro" id="IPR013842">
    <property type="entry name" value="LepA_CTD"/>
</dbReference>
<keyword evidence="2 7" id="KW-0547">Nucleotide-binding</keyword>
<proteinExistence type="inferred from homology"/>
<dbReference type="InterPro" id="IPR000640">
    <property type="entry name" value="EFG_V-like"/>
</dbReference>
<evidence type="ECO:0000256" key="2">
    <source>
        <dbReference type="ARBA" id="ARBA00022741"/>
    </source>
</evidence>
<comment type="function">
    <text evidence="7">Required for accurate and efficient protein synthesis under certain stress conditions. May act as a fidelity factor of the translation reaction, by catalyzing a one-codon backward translocation of tRNAs on improperly translocated ribosomes. Back-translocation proceeds from a post-translocation (POST) complex to a pre-translocation (PRE) complex, thus giving elongation factor G a second chance to translocate the tRNAs correctly. Binds to ribosomes in a GTP-dependent manner.</text>
</comment>
<keyword evidence="4 7" id="KW-0648">Protein biosynthesis</keyword>
<dbReference type="SUPFAM" id="SSF52540">
    <property type="entry name" value="P-loop containing nucleoside triphosphate hydrolases"/>
    <property type="match status" value="1"/>
</dbReference>
<keyword evidence="9" id="KW-0251">Elongation factor</keyword>
<dbReference type="Proteomes" id="UP001556617">
    <property type="component" value="Unassembled WGS sequence"/>
</dbReference>
<accession>A0ABV3S3R4</accession>
<dbReference type="RefSeq" id="WP_367973452.1">
    <property type="nucleotide sequence ID" value="NZ_JBFPEQ010000001.1"/>
</dbReference>
<evidence type="ECO:0000256" key="7">
    <source>
        <dbReference type="HAMAP-Rule" id="MF_00071"/>
    </source>
</evidence>
<gene>
    <name evidence="7 9" type="primary">lepA</name>
    <name evidence="9" type="ORF">AB3K24_01405</name>
</gene>
<dbReference type="PANTHER" id="PTHR43512:SF4">
    <property type="entry name" value="TRANSLATION FACTOR GUF1 HOMOLOG, CHLOROPLASTIC"/>
    <property type="match status" value="1"/>
</dbReference>
<dbReference type="Gene3D" id="3.40.50.300">
    <property type="entry name" value="P-loop containing nucleotide triphosphate hydrolases"/>
    <property type="match status" value="1"/>
</dbReference>
<dbReference type="PANTHER" id="PTHR43512">
    <property type="entry name" value="TRANSLATION FACTOR GUF1-RELATED"/>
    <property type="match status" value="1"/>
</dbReference>
<dbReference type="NCBIfam" id="TIGR00231">
    <property type="entry name" value="small_GTP"/>
    <property type="match status" value="1"/>
</dbReference>
<sequence length="598" mass="66496">MNDKIRNLSIIAHIDHGKSTLSDRIMEQTETVSNRETKAQLLDDLDVEKEHGVTVKARAVRNMYHADDNQTYEINLIDTPGHVDFSYEVSKSLKASDNAILLVDATQGVQAQTVANLRIAEEIGTKIIPVINKIDNPDVQIDQVETEIRALSPNLKNRQILHVSAKTGQGVHELLEAIVTDMVAPVGDDDGPLSALIFDAYYDSFKGLILYVRVFNGEINPQDEFLLLSNNKTLKINEIGVLTPNRTPVSVLKSGEVGYLITGIKDASVSYIGDTLTSKLLPTATPLAGYKPAQSMVFAGIYPNGAYLPMAKALKKLALNDTSLSLIEETSDALGPGFRAGFLGVFHLQIIKERLQKEFGVDVLVTYPNVTYHAFLKGEGQDFSIVTNPVHLPDFDQLVEIEEPMVQATIITKSDTLSDVMALANAYQGVFIDMINQGQLVSLVYKMPLSKIVYTFFNKLKSISHGYASLATEEIGYELADVVRIDIHINYARIDALTFISHRQEVEQLTQKLVHQLKYAVPRRMYPMPVQAIVEGKVLARVDVPPLRKNAAVNGKKQSISKKQELLRRQNVNKRQASRNDIELPQSVFNVMFNLDEE</sequence>
<dbReference type="CDD" id="cd03699">
    <property type="entry name" value="EF4_II"/>
    <property type="match status" value="1"/>
</dbReference>
<dbReference type="CDD" id="cd03709">
    <property type="entry name" value="lepA_C"/>
    <property type="match status" value="1"/>
</dbReference>
<dbReference type="InterPro" id="IPR038363">
    <property type="entry name" value="LepA_C_sf"/>
</dbReference>
<comment type="subcellular location">
    <subcellularLocation>
        <location evidence="7">Cell membrane</location>
        <topology evidence="7">Peripheral membrane protein</topology>
        <orientation evidence="7">Cytoplasmic side</orientation>
    </subcellularLocation>
</comment>
<dbReference type="GO" id="GO:0003746">
    <property type="term" value="F:translation elongation factor activity"/>
    <property type="evidence" value="ECO:0007669"/>
    <property type="project" value="UniProtKB-KW"/>
</dbReference>
<feature type="binding site" evidence="7">
    <location>
        <begin position="132"/>
        <end position="135"/>
    </location>
    <ligand>
        <name>GTP</name>
        <dbReference type="ChEBI" id="CHEBI:37565"/>
    </ligand>
</feature>
<keyword evidence="10" id="KW-1185">Reference proteome</keyword>
<evidence type="ECO:0000256" key="3">
    <source>
        <dbReference type="ARBA" id="ARBA00022801"/>
    </source>
</evidence>
<dbReference type="SUPFAM" id="SSF54980">
    <property type="entry name" value="EF-G C-terminal domain-like"/>
    <property type="match status" value="2"/>
</dbReference>
<dbReference type="Gene3D" id="2.40.30.10">
    <property type="entry name" value="Translation factors"/>
    <property type="match status" value="1"/>
</dbReference>
<dbReference type="EC" id="3.6.5.n1" evidence="7"/>
<dbReference type="Pfam" id="PF00679">
    <property type="entry name" value="EFG_C"/>
    <property type="match status" value="1"/>
</dbReference>
<feature type="binding site" evidence="7">
    <location>
        <begin position="15"/>
        <end position="20"/>
    </location>
    <ligand>
        <name>GTP</name>
        <dbReference type="ChEBI" id="CHEBI:37565"/>
    </ligand>
</feature>
<dbReference type="InterPro" id="IPR009000">
    <property type="entry name" value="Transl_B-barrel_sf"/>
</dbReference>
<keyword evidence="3 7" id="KW-0378">Hydrolase</keyword>
<evidence type="ECO:0000256" key="1">
    <source>
        <dbReference type="ARBA" id="ARBA00005454"/>
    </source>
</evidence>
<dbReference type="HAMAP" id="MF_00071">
    <property type="entry name" value="LepA"/>
    <property type="match status" value="1"/>
</dbReference>
<dbReference type="Gene3D" id="3.30.70.240">
    <property type="match status" value="1"/>
</dbReference>
<dbReference type="GO" id="GO:0016787">
    <property type="term" value="F:hydrolase activity"/>
    <property type="evidence" value="ECO:0007669"/>
    <property type="project" value="UniProtKB-KW"/>
</dbReference>
<dbReference type="Pfam" id="PF06421">
    <property type="entry name" value="LepA_C"/>
    <property type="match status" value="1"/>
</dbReference>
<evidence type="ECO:0000256" key="4">
    <source>
        <dbReference type="ARBA" id="ARBA00022917"/>
    </source>
</evidence>
<dbReference type="InterPro" id="IPR000795">
    <property type="entry name" value="T_Tr_GTP-bd_dom"/>
</dbReference>
<evidence type="ECO:0000256" key="6">
    <source>
        <dbReference type="ARBA" id="ARBA00023136"/>
    </source>
</evidence>
<dbReference type="Pfam" id="PF00009">
    <property type="entry name" value="GTP_EFTU"/>
    <property type="match status" value="1"/>
</dbReference>
<dbReference type="PRINTS" id="PR00315">
    <property type="entry name" value="ELONGATNFCT"/>
</dbReference>
<reference evidence="9 10" key="1">
    <citation type="submission" date="2024-07" db="EMBL/GenBank/DDBJ databases">
        <authorList>
            <person name="Yun M."/>
        </authorList>
    </citation>
    <scope>NUCLEOTIDE SEQUENCE [LARGE SCALE GENOMIC DNA]</scope>
    <source>
        <strain evidence="9 10">MS01</strain>
    </source>
</reference>
<dbReference type="InterPro" id="IPR027417">
    <property type="entry name" value="P-loop_NTPase"/>
</dbReference>
<comment type="caution">
    <text evidence="9">The sequence shown here is derived from an EMBL/GenBank/DDBJ whole genome shotgun (WGS) entry which is preliminary data.</text>
</comment>
<evidence type="ECO:0000313" key="9">
    <source>
        <dbReference type="EMBL" id="MEX0380020.1"/>
    </source>
</evidence>
<dbReference type="InterPro" id="IPR035654">
    <property type="entry name" value="LepA_IV"/>
</dbReference>
<evidence type="ECO:0000313" key="10">
    <source>
        <dbReference type="Proteomes" id="UP001556617"/>
    </source>
</evidence>
<keyword evidence="6 7" id="KW-0472">Membrane</keyword>
<comment type="similarity">
    <text evidence="1 7">Belongs to the TRAFAC class translation factor GTPase superfamily. Classic translation factor GTPase family. LepA subfamily.</text>
</comment>
<dbReference type="SUPFAM" id="SSF50447">
    <property type="entry name" value="Translation proteins"/>
    <property type="match status" value="1"/>
</dbReference>
<evidence type="ECO:0000256" key="5">
    <source>
        <dbReference type="ARBA" id="ARBA00023134"/>
    </source>
</evidence>
<evidence type="ECO:0000259" key="8">
    <source>
        <dbReference type="PROSITE" id="PS51722"/>
    </source>
</evidence>
<organism evidence="9 10">
    <name type="scientific">Leuconostoc aquikimchii</name>
    <dbReference type="NCBI Taxonomy" id="3236804"/>
    <lineage>
        <taxon>Bacteria</taxon>
        <taxon>Bacillati</taxon>
        <taxon>Bacillota</taxon>
        <taxon>Bacilli</taxon>
        <taxon>Lactobacillales</taxon>
        <taxon>Lactobacillaceae</taxon>
        <taxon>Leuconostoc</taxon>
    </lineage>
</organism>
<dbReference type="InterPro" id="IPR006297">
    <property type="entry name" value="EF-4"/>
</dbReference>
<keyword evidence="5 7" id="KW-0342">GTP-binding</keyword>
<name>A0ABV3S3R4_9LACO</name>
<dbReference type="EMBL" id="JBFPER010000001">
    <property type="protein sequence ID" value="MEX0380020.1"/>
    <property type="molecule type" value="Genomic_DNA"/>
</dbReference>
<protein>
    <recommendedName>
        <fullName evidence="7">Elongation factor 4</fullName>
        <shortName evidence="7">EF-4</shortName>
        <ecNumber evidence="7">3.6.5.n1</ecNumber>
    </recommendedName>
    <alternativeName>
        <fullName evidence="7">Ribosomal back-translocase LepA</fullName>
    </alternativeName>
</protein>
<dbReference type="PROSITE" id="PS51722">
    <property type="entry name" value="G_TR_2"/>
    <property type="match status" value="1"/>
</dbReference>
<dbReference type="NCBIfam" id="TIGR01393">
    <property type="entry name" value="lepA"/>
    <property type="match status" value="1"/>
</dbReference>
<comment type="catalytic activity">
    <reaction evidence="7">
        <text>GTP + H2O = GDP + phosphate + H(+)</text>
        <dbReference type="Rhea" id="RHEA:19669"/>
        <dbReference type="ChEBI" id="CHEBI:15377"/>
        <dbReference type="ChEBI" id="CHEBI:15378"/>
        <dbReference type="ChEBI" id="CHEBI:37565"/>
        <dbReference type="ChEBI" id="CHEBI:43474"/>
        <dbReference type="ChEBI" id="CHEBI:58189"/>
        <dbReference type="EC" id="3.6.5.n1"/>
    </reaction>
</comment>
<dbReference type="InterPro" id="IPR005225">
    <property type="entry name" value="Small_GTP-bd"/>
</dbReference>
<dbReference type="InterPro" id="IPR035647">
    <property type="entry name" value="EFG_III/V"/>
</dbReference>
<dbReference type="Gene3D" id="3.30.70.2570">
    <property type="entry name" value="Elongation factor 4, C-terminal domain"/>
    <property type="match status" value="1"/>
</dbReference>
<feature type="domain" description="Tr-type G" evidence="8">
    <location>
        <begin position="3"/>
        <end position="186"/>
    </location>
</feature>
<keyword evidence="7" id="KW-1003">Cell membrane</keyword>